<evidence type="ECO:0000313" key="1">
    <source>
        <dbReference type="EMBL" id="KAJ8707497.1"/>
    </source>
</evidence>
<dbReference type="Proteomes" id="UP001231649">
    <property type="component" value="Chromosome 27"/>
</dbReference>
<protein>
    <submittedName>
        <fullName evidence="1">Uncharacterized protein</fullName>
    </submittedName>
</protein>
<reference evidence="1" key="1">
    <citation type="submission" date="2023-03" db="EMBL/GenBank/DDBJ databases">
        <title>Chromosome-level genomes of two armyworms, Mythimna separata and Mythimna loreyi, provide insights into the biosynthesis and reception of sex pheromones.</title>
        <authorList>
            <person name="Zhao H."/>
        </authorList>
    </citation>
    <scope>NUCLEOTIDE SEQUENCE</scope>
    <source>
        <strain evidence="1">BeijingLab</strain>
    </source>
</reference>
<dbReference type="EMBL" id="CM056803">
    <property type="protein sequence ID" value="KAJ8707497.1"/>
    <property type="molecule type" value="Genomic_DNA"/>
</dbReference>
<comment type="caution">
    <text evidence="1">The sequence shown here is derived from an EMBL/GenBank/DDBJ whole genome shotgun (WGS) entry which is preliminary data.</text>
</comment>
<sequence>MANAFFRQAWIVSGVLLTMMEVGMFLGFTTCLLPALKDPDSPIKATLEQSSWIAASFSLAWIPGFLSSSYYMDRFGRRMAFILDIIPGALGLVLMYFSTNVTYLIAARSLQGITAGSTSILGAIVIGEYSSPVHRGMFLNLKTAALYGGSTLVHLLGHYYHWRTVAVLTLLPYLLAFGMVCTWPESPSWLASEKRFDVSREVFYRLRGKTEQSTRELKEMIKAQEDRKKIDKISFLKSMKNFFRKFGKRDFVLPVLNYLFAAILLETTGRHIFPAYAVQIISEISGNVSSFYTLGLDLLVTISATFSSYLIRIMKRRTLLFSTGFAAVLVLKAACCQLYLTSIGIIPSMPWIPMTLFSVYFAIVNFACAPIPLALVGEIFPLEHRAAGTTIAGVLIAATSIVTLKTTPLMLATVKVYGTFTILGITMVISLVFLYFMLPETKDRTLQEIEYFFNHGKFRDEGKNKNNGQELTQMIVK</sequence>
<keyword evidence="2" id="KW-1185">Reference proteome</keyword>
<proteinExistence type="predicted"/>
<evidence type="ECO:0000313" key="2">
    <source>
        <dbReference type="Proteomes" id="UP001231649"/>
    </source>
</evidence>
<accession>A0ACC2Q3X4</accession>
<organism evidence="1 2">
    <name type="scientific">Mythimna loreyi</name>
    <dbReference type="NCBI Taxonomy" id="667449"/>
    <lineage>
        <taxon>Eukaryota</taxon>
        <taxon>Metazoa</taxon>
        <taxon>Ecdysozoa</taxon>
        <taxon>Arthropoda</taxon>
        <taxon>Hexapoda</taxon>
        <taxon>Insecta</taxon>
        <taxon>Pterygota</taxon>
        <taxon>Neoptera</taxon>
        <taxon>Endopterygota</taxon>
        <taxon>Lepidoptera</taxon>
        <taxon>Glossata</taxon>
        <taxon>Ditrysia</taxon>
        <taxon>Noctuoidea</taxon>
        <taxon>Noctuidae</taxon>
        <taxon>Noctuinae</taxon>
        <taxon>Hadenini</taxon>
        <taxon>Mythimna</taxon>
    </lineage>
</organism>
<gene>
    <name evidence="1" type="ORF">PYW08_010749</name>
</gene>
<name>A0ACC2Q3X4_9NEOP</name>